<proteinExistence type="predicted"/>
<evidence type="ECO:0000313" key="2">
    <source>
        <dbReference type="Proteomes" id="UP001054945"/>
    </source>
</evidence>
<dbReference type="Proteomes" id="UP001054945">
    <property type="component" value="Unassembled WGS sequence"/>
</dbReference>
<comment type="caution">
    <text evidence="1">The sequence shown here is derived from an EMBL/GenBank/DDBJ whole genome shotgun (WGS) entry which is preliminary data.</text>
</comment>
<protein>
    <submittedName>
        <fullName evidence="1">Uncharacterized protein</fullName>
    </submittedName>
</protein>
<keyword evidence="2" id="KW-1185">Reference proteome</keyword>
<reference evidence="1 2" key="1">
    <citation type="submission" date="2021-06" db="EMBL/GenBank/DDBJ databases">
        <title>Caerostris extrusa draft genome.</title>
        <authorList>
            <person name="Kono N."/>
            <person name="Arakawa K."/>
        </authorList>
    </citation>
    <scope>NUCLEOTIDE SEQUENCE [LARGE SCALE GENOMIC DNA]</scope>
</reference>
<gene>
    <name evidence="1" type="ORF">CEXT_813091</name>
</gene>
<accession>A0AAV4PUR4</accession>
<dbReference type="AlphaFoldDB" id="A0AAV4PUR4"/>
<sequence length="84" mass="9877">MIHITNTPAKIFLEQTARVQRVIPSMAAVQMSPRWRIIPIEKRQVVLWELLHQKKRLQASRIQSYSSTLSFLLHFFCGFLSYCS</sequence>
<dbReference type="EMBL" id="BPLR01005059">
    <property type="protein sequence ID" value="GIX99539.1"/>
    <property type="molecule type" value="Genomic_DNA"/>
</dbReference>
<name>A0AAV4PUR4_CAEEX</name>
<organism evidence="1 2">
    <name type="scientific">Caerostris extrusa</name>
    <name type="common">Bark spider</name>
    <name type="synonym">Caerostris bankana</name>
    <dbReference type="NCBI Taxonomy" id="172846"/>
    <lineage>
        <taxon>Eukaryota</taxon>
        <taxon>Metazoa</taxon>
        <taxon>Ecdysozoa</taxon>
        <taxon>Arthropoda</taxon>
        <taxon>Chelicerata</taxon>
        <taxon>Arachnida</taxon>
        <taxon>Araneae</taxon>
        <taxon>Araneomorphae</taxon>
        <taxon>Entelegynae</taxon>
        <taxon>Araneoidea</taxon>
        <taxon>Araneidae</taxon>
        <taxon>Caerostris</taxon>
    </lineage>
</organism>
<evidence type="ECO:0000313" key="1">
    <source>
        <dbReference type="EMBL" id="GIX99539.1"/>
    </source>
</evidence>